<accession>A0A0P9CPZ5</accession>
<feature type="transmembrane region" description="Helical" evidence="1">
    <location>
        <begin position="115"/>
        <end position="136"/>
    </location>
</feature>
<gene>
    <name evidence="2" type="ORF">SE17_39860</name>
</gene>
<dbReference type="Proteomes" id="UP000050509">
    <property type="component" value="Unassembled WGS sequence"/>
</dbReference>
<evidence type="ECO:0000313" key="3">
    <source>
        <dbReference type="Proteomes" id="UP000050509"/>
    </source>
</evidence>
<feature type="transmembrane region" description="Helical" evidence="1">
    <location>
        <begin position="83"/>
        <end position="103"/>
    </location>
</feature>
<protein>
    <submittedName>
        <fullName evidence="2">Uncharacterized protein</fullName>
    </submittedName>
</protein>
<proteinExistence type="predicted"/>
<feature type="non-terminal residue" evidence="2">
    <location>
        <position position="1"/>
    </location>
</feature>
<name>A0A0P9CPZ5_9CHLR</name>
<keyword evidence="3" id="KW-1185">Reference proteome</keyword>
<sequence>LIGAVRQRFPAVHRWLGRVYVSASFLAGVGGLTFILAKGTIGGTIMNVGFGLYGALTMLAAVQTIRHARARRVDLHRAWALRLFALAIGSWLYRMDYGFWLLLTDGAGHTQNFRGPFDMVMAFFFYIPNLLVAEAFIRARRIAAPPVLKFGAAGVLAAATGFLVLGTYFFTAEYWGPAILHWVVG</sequence>
<organism evidence="2 3">
    <name type="scientific">Kouleothrix aurantiaca</name>
    <dbReference type="NCBI Taxonomy" id="186479"/>
    <lineage>
        <taxon>Bacteria</taxon>
        <taxon>Bacillati</taxon>
        <taxon>Chloroflexota</taxon>
        <taxon>Chloroflexia</taxon>
        <taxon>Chloroflexales</taxon>
        <taxon>Roseiflexineae</taxon>
        <taxon>Roseiflexaceae</taxon>
        <taxon>Kouleothrix</taxon>
    </lineage>
</organism>
<dbReference type="InterPro" id="IPR018750">
    <property type="entry name" value="DUF2306_membrane"/>
</dbReference>
<comment type="caution">
    <text evidence="2">The sequence shown here is derived from an EMBL/GenBank/DDBJ whole genome shotgun (WGS) entry which is preliminary data.</text>
</comment>
<evidence type="ECO:0000313" key="2">
    <source>
        <dbReference type="EMBL" id="KPV48102.1"/>
    </source>
</evidence>
<evidence type="ECO:0000256" key="1">
    <source>
        <dbReference type="SAM" id="Phobius"/>
    </source>
</evidence>
<reference evidence="2 3" key="1">
    <citation type="submission" date="2015-09" db="EMBL/GenBank/DDBJ databases">
        <title>Draft genome sequence of Kouleothrix aurantiaca JCM 19913.</title>
        <authorList>
            <person name="Hemp J."/>
        </authorList>
    </citation>
    <scope>NUCLEOTIDE SEQUENCE [LARGE SCALE GENOMIC DNA]</scope>
    <source>
        <strain evidence="2 3">COM-B</strain>
    </source>
</reference>
<dbReference type="PATRIC" id="fig|186479.3.peg.6098"/>
<keyword evidence="1" id="KW-1133">Transmembrane helix</keyword>
<keyword evidence="1" id="KW-0472">Membrane</keyword>
<feature type="transmembrane region" description="Helical" evidence="1">
    <location>
        <begin position="148"/>
        <end position="170"/>
    </location>
</feature>
<keyword evidence="1" id="KW-0812">Transmembrane</keyword>
<feature type="transmembrane region" description="Helical" evidence="1">
    <location>
        <begin position="43"/>
        <end position="62"/>
    </location>
</feature>
<dbReference type="AlphaFoldDB" id="A0A0P9CPZ5"/>
<dbReference type="Pfam" id="PF10067">
    <property type="entry name" value="DUF2306"/>
    <property type="match status" value="1"/>
</dbReference>
<dbReference type="EMBL" id="LJCR01002944">
    <property type="protein sequence ID" value="KPV48102.1"/>
    <property type="molecule type" value="Genomic_DNA"/>
</dbReference>
<feature type="transmembrane region" description="Helical" evidence="1">
    <location>
        <begin position="15"/>
        <end position="37"/>
    </location>
</feature>